<gene>
    <name evidence="1" type="ORF">SPELUC_LOCUS7809</name>
</gene>
<feature type="non-terminal residue" evidence="1">
    <location>
        <position position="88"/>
    </location>
</feature>
<dbReference type="EMBL" id="CAJVPW010010820">
    <property type="protein sequence ID" value="CAG8619430.1"/>
    <property type="molecule type" value="Genomic_DNA"/>
</dbReference>
<evidence type="ECO:0000313" key="1">
    <source>
        <dbReference type="EMBL" id="CAG8619430.1"/>
    </source>
</evidence>
<dbReference type="Proteomes" id="UP000789366">
    <property type="component" value="Unassembled WGS sequence"/>
</dbReference>
<evidence type="ECO:0000313" key="2">
    <source>
        <dbReference type="Proteomes" id="UP000789366"/>
    </source>
</evidence>
<reference evidence="1" key="1">
    <citation type="submission" date="2021-06" db="EMBL/GenBank/DDBJ databases">
        <authorList>
            <person name="Kallberg Y."/>
            <person name="Tangrot J."/>
            <person name="Rosling A."/>
        </authorList>
    </citation>
    <scope>NUCLEOTIDE SEQUENCE</scope>
    <source>
        <strain evidence="1">28 12/20/2015</strain>
    </source>
</reference>
<proteinExistence type="predicted"/>
<accession>A0ACA9N252</accession>
<protein>
    <submittedName>
        <fullName evidence="1">8330_t:CDS:1</fullName>
    </submittedName>
</protein>
<sequence>MSSESQINYKMFSLEIAINHVEKYVTENGFEIIKSQVQKNKKCKVVHCIFECKNSRKYHAKKKADTENNHNHESVKISCLWKVNFCLS</sequence>
<keyword evidence="2" id="KW-1185">Reference proteome</keyword>
<comment type="caution">
    <text evidence="1">The sequence shown here is derived from an EMBL/GenBank/DDBJ whole genome shotgun (WGS) entry which is preliminary data.</text>
</comment>
<name>A0ACA9N252_9GLOM</name>
<organism evidence="1 2">
    <name type="scientific">Cetraspora pellucida</name>
    <dbReference type="NCBI Taxonomy" id="1433469"/>
    <lineage>
        <taxon>Eukaryota</taxon>
        <taxon>Fungi</taxon>
        <taxon>Fungi incertae sedis</taxon>
        <taxon>Mucoromycota</taxon>
        <taxon>Glomeromycotina</taxon>
        <taxon>Glomeromycetes</taxon>
        <taxon>Diversisporales</taxon>
        <taxon>Gigasporaceae</taxon>
        <taxon>Cetraspora</taxon>
    </lineage>
</organism>